<evidence type="ECO:0000313" key="2">
    <source>
        <dbReference type="Proteomes" id="UP001593833"/>
    </source>
</evidence>
<reference evidence="1 2" key="1">
    <citation type="submission" date="2024-09" db="EMBL/GenBank/DDBJ databases">
        <authorList>
            <person name="D'Angelo T."/>
        </authorList>
    </citation>
    <scope>NUCLEOTIDE SEQUENCE [LARGE SCALE GENOMIC DNA]</scope>
    <source>
        <strain evidence="1">SAG AM-320-E07</strain>
    </source>
</reference>
<accession>A0ABV6YL71</accession>
<gene>
    <name evidence="1" type="ORF">ACFL6M_05685</name>
</gene>
<organism evidence="1 2">
    <name type="scientific">Eiseniibacteriota bacterium</name>
    <dbReference type="NCBI Taxonomy" id="2212470"/>
    <lineage>
        <taxon>Bacteria</taxon>
        <taxon>Candidatus Eiseniibacteriota</taxon>
    </lineage>
</organism>
<keyword evidence="2" id="KW-1185">Reference proteome</keyword>
<proteinExistence type="predicted"/>
<comment type="caution">
    <text evidence="1">The sequence shown here is derived from an EMBL/GenBank/DDBJ whole genome shotgun (WGS) entry which is preliminary data.</text>
</comment>
<name>A0ABV6YL71_UNCEI</name>
<protein>
    <submittedName>
        <fullName evidence="1">Uncharacterized protein</fullName>
    </submittedName>
</protein>
<sequence length="136" mass="14671">MLHIENTIVAFGCCVNAIVGGAELRCCDVYGNSGGDWVGDIADQYRINGNFSADPCFCDTTDDDYHLWNYSPCAQVGCRLIGAWPVGCTDPQGLHDSLCHTRIGSSLILDIAPNPFGSSTTIYFSIPITSRSVRCV</sequence>
<dbReference type="Proteomes" id="UP001593833">
    <property type="component" value="Unassembled WGS sequence"/>
</dbReference>
<dbReference type="EMBL" id="JBHPKH010000070">
    <property type="protein sequence ID" value="MFC1573073.1"/>
    <property type="molecule type" value="Genomic_DNA"/>
</dbReference>
<evidence type="ECO:0000313" key="1">
    <source>
        <dbReference type="EMBL" id="MFC1573073.1"/>
    </source>
</evidence>